<gene>
    <name evidence="1" type="ORF">SAMN06265222_10218</name>
</gene>
<keyword evidence="2" id="KW-1185">Reference proteome</keyword>
<evidence type="ECO:0000313" key="2">
    <source>
        <dbReference type="Proteomes" id="UP001158067"/>
    </source>
</evidence>
<organism evidence="1 2">
    <name type="scientific">Neorhodopirellula lusitana</name>
    <dbReference type="NCBI Taxonomy" id="445327"/>
    <lineage>
        <taxon>Bacteria</taxon>
        <taxon>Pseudomonadati</taxon>
        <taxon>Planctomycetota</taxon>
        <taxon>Planctomycetia</taxon>
        <taxon>Pirellulales</taxon>
        <taxon>Pirellulaceae</taxon>
        <taxon>Neorhodopirellula</taxon>
    </lineage>
</organism>
<reference evidence="1 2" key="1">
    <citation type="submission" date="2017-05" db="EMBL/GenBank/DDBJ databases">
        <authorList>
            <person name="Varghese N."/>
            <person name="Submissions S."/>
        </authorList>
    </citation>
    <scope>NUCLEOTIDE SEQUENCE [LARGE SCALE GENOMIC DNA]</scope>
    <source>
        <strain evidence="1 2">DSM 25457</strain>
    </source>
</reference>
<evidence type="ECO:0000313" key="1">
    <source>
        <dbReference type="EMBL" id="SMP45888.1"/>
    </source>
</evidence>
<dbReference type="RefSeq" id="WP_283431362.1">
    <property type="nucleotide sequence ID" value="NZ_FXUG01000002.1"/>
</dbReference>
<proteinExistence type="predicted"/>
<sequence>MLFYVNWIERGFQVHHKPGVSRAWVRAESDGRQLILTDLGGFDLPSRDGPFQACVLSADNVLLDGPVQIPTRLALARWLRDRSDVPIPTDPRM</sequence>
<protein>
    <submittedName>
        <fullName evidence="1">Uncharacterized protein</fullName>
    </submittedName>
</protein>
<dbReference type="EMBL" id="FXUG01000002">
    <property type="protein sequence ID" value="SMP45888.1"/>
    <property type="molecule type" value="Genomic_DNA"/>
</dbReference>
<name>A0ABY1PV46_9BACT</name>
<dbReference type="Proteomes" id="UP001158067">
    <property type="component" value="Unassembled WGS sequence"/>
</dbReference>
<accession>A0ABY1PV46</accession>
<comment type="caution">
    <text evidence="1">The sequence shown here is derived from an EMBL/GenBank/DDBJ whole genome shotgun (WGS) entry which is preliminary data.</text>
</comment>